<accession>A0A8H6MIZ3</accession>
<protein>
    <submittedName>
        <fullName evidence="1">Uncharacterized protein</fullName>
    </submittedName>
</protein>
<comment type="caution">
    <text evidence="1">The sequence shown here is derived from an EMBL/GenBank/DDBJ whole genome shotgun (WGS) entry which is preliminary data.</text>
</comment>
<reference evidence="1 2" key="1">
    <citation type="journal article" date="2020" name="Phytopathology">
        <title>Genome Sequence Resources of Colletotrichum truncatum, C. plurivorum, C. musicola, and C. sojae: Four Species Pathogenic to Soybean (Glycine max).</title>
        <authorList>
            <person name="Rogerio F."/>
            <person name="Boufleur T.R."/>
            <person name="Ciampi-Guillardi M."/>
            <person name="Sukno S.A."/>
            <person name="Thon M.R."/>
            <person name="Massola Junior N.S."/>
            <person name="Baroncelli R."/>
        </authorList>
    </citation>
    <scope>NUCLEOTIDE SEQUENCE [LARGE SCALE GENOMIC DNA]</scope>
    <source>
        <strain evidence="1 2">LFN0009</strain>
    </source>
</reference>
<evidence type="ECO:0000313" key="1">
    <source>
        <dbReference type="EMBL" id="KAF6786600.1"/>
    </source>
</evidence>
<proteinExistence type="predicted"/>
<name>A0A8H6MIZ3_9PEZI</name>
<dbReference type="Proteomes" id="UP000652219">
    <property type="component" value="Unassembled WGS sequence"/>
</dbReference>
<keyword evidence="2" id="KW-1185">Reference proteome</keyword>
<dbReference type="EMBL" id="WIGN01000634">
    <property type="protein sequence ID" value="KAF6786600.1"/>
    <property type="molecule type" value="Genomic_DNA"/>
</dbReference>
<dbReference type="AlphaFoldDB" id="A0A8H6MIZ3"/>
<evidence type="ECO:0000313" key="2">
    <source>
        <dbReference type="Proteomes" id="UP000652219"/>
    </source>
</evidence>
<gene>
    <name evidence="1" type="ORF">CSOJ01_15384</name>
</gene>
<sequence>MALSHDPSDDQVYLIFASASWWFLKTRGTCAASDGAEGHVAFVAAQQHAILHLLSSQQESSLGTLRLTLPKGQSRSY</sequence>
<organism evidence="1 2">
    <name type="scientific">Colletotrichum sojae</name>
    <dbReference type="NCBI Taxonomy" id="2175907"/>
    <lineage>
        <taxon>Eukaryota</taxon>
        <taxon>Fungi</taxon>
        <taxon>Dikarya</taxon>
        <taxon>Ascomycota</taxon>
        <taxon>Pezizomycotina</taxon>
        <taxon>Sordariomycetes</taxon>
        <taxon>Hypocreomycetidae</taxon>
        <taxon>Glomerellales</taxon>
        <taxon>Glomerellaceae</taxon>
        <taxon>Colletotrichum</taxon>
        <taxon>Colletotrichum orchidearum species complex</taxon>
    </lineage>
</organism>